<dbReference type="Proteomes" id="UP000202618">
    <property type="component" value="Segment"/>
</dbReference>
<reference evidence="1 2" key="1">
    <citation type="journal article" date="2016" name="Virology">
        <title>The genome of AR9, a giant transducing Bacillus phage encoding two multisubunit RNA polymerases.</title>
        <authorList>
            <person name="Lavysh D."/>
            <person name="Sokolova M."/>
            <person name="Minakhin L."/>
            <person name="Yakunina M."/>
            <person name="Artamonova T."/>
            <person name="Kozyavkin S."/>
            <person name="Makarova K.S."/>
            <person name="Koonin E.V."/>
            <person name="Severinov K."/>
        </authorList>
    </citation>
    <scope>NUCLEOTIDE SEQUENCE [LARGE SCALE GENOMIC DNA]</scope>
</reference>
<sequence length="276" mass="32064">METFSSKNTKFRKRRFNQSLGFSEVLSEGKKQEEVFNESVINNIEETNNEVAFLAGNKRARQKRARLIEKKQFESQQSKELLEHFLSSVVYNALPLDEDVKKLNKEYMTKQVKGITDNLISNGTFEMVKSTTMQSVMESIEYHIEKMFPVKDNEEDVKIVSESFNKDIKTYVEYVSEVITNKVVNVVKTERDIAVAISESESPIKPKDTLFKNLQVQNVKMALKENEKTEVDQEILEQAMAESLFDYTLLETLNTLRLVEFDGEQLRKALPRFFNK</sequence>
<protein>
    <submittedName>
        <fullName evidence="1">Uncharacterized protein</fullName>
    </submittedName>
</protein>
<dbReference type="EMBL" id="KU878088">
    <property type="protein sequence ID" value="AMS01295.1"/>
    <property type="molecule type" value="Genomic_DNA"/>
</dbReference>
<dbReference type="RefSeq" id="YP_009283115.1">
    <property type="nucleotide sequence ID" value="NC_031039.1"/>
</dbReference>
<name>A0A172JIA4_BPPB1</name>
<accession>A0A172JIA4</accession>
<evidence type="ECO:0000313" key="1">
    <source>
        <dbReference type="EMBL" id="AMS01295.1"/>
    </source>
</evidence>
<gene>
    <name evidence="1" type="ORF">AR9_g211</name>
</gene>
<dbReference type="KEGG" id="vg:29058929"/>
<proteinExistence type="predicted"/>
<dbReference type="GeneID" id="29058929"/>
<organism evidence="1 2">
    <name type="scientific">Bacillus phage AR9</name>
    <dbReference type="NCBI Taxonomy" id="1815509"/>
    <lineage>
        <taxon>Viruses</taxon>
        <taxon>Duplodnaviria</taxon>
        <taxon>Heunggongvirae</taxon>
        <taxon>Uroviricota</taxon>
        <taxon>Caudoviricetes</taxon>
        <taxon>Takahashivirus</taxon>
        <taxon>Bacillus phage PBS1</taxon>
    </lineage>
</organism>
<evidence type="ECO:0000313" key="2">
    <source>
        <dbReference type="Proteomes" id="UP000202618"/>
    </source>
</evidence>